<dbReference type="KEGG" id="tpla:ElP_52050"/>
<dbReference type="RefSeq" id="WP_145274830.1">
    <property type="nucleotide sequence ID" value="NZ_CP036426.1"/>
</dbReference>
<feature type="compositionally biased region" description="Basic and acidic residues" evidence="1">
    <location>
        <begin position="1"/>
        <end position="13"/>
    </location>
</feature>
<name>A0A518H8V5_9BACT</name>
<evidence type="ECO:0000256" key="1">
    <source>
        <dbReference type="SAM" id="MobiDB-lite"/>
    </source>
</evidence>
<dbReference type="Proteomes" id="UP000317835">
    <property type="component" value="Chromosome"/>
</dbReference>
<proteinExistence type="predicted"/>
<reference evidence="2 3" key="1">
    <citation type="submission" date="2019-02" db="EMBL/GenBank/DDBJ databases">
        <title>Deep-cultivation of Planctomycetes and their phenomic and genomic characterization uncovers novel biology.</title>
        <authorList>
            <person name="Wiegand S."/>
            <person name="Jogler M."/>
            <person name="Boedeker C."/>
            <person name="Pinto D."/>
            <person name="Vollmers J."/>
            <person name="Rivas-Marin E."/>
            <person name="Kohn T."/>
            <person name="Peeters S.H."/>
            <person name="Heuer A."/>
            <person name="Rast P."/>
            <person name="Oberbeckmann S."/>
            <person name="Bunk B."/>
            <person name="Jeske O."/>
            <person name="Meyerdierks A."/>
            <person name="Storesund J.E."/>
            <person name="Kallscheuer N."/>
            <person name="Luecker S."/>
            <person name="Lage O.M."/>
            <person name="Pohl T."/>
            <person name="Merkel B.J."/>
            <person name="Hornburger P."/>
            <person name="Mueller R.-W."/>
            <person name="Bruemmer F."/>
            <person name="Labrenz M."/>
            <person name="Spormann A.M."/>
            <person name="Op den Camp H."/>
            <person name="Overmann J."/>
            <person name="Amann R."/>
            <person name="Jetten M.S.M."/>
            <person name="Mascher T."/>
            <person name="Medema M.H."/>
            <person name="Devos D.P."/>
            <person name="Kaster A.-K."/>
            <person name="Ovreas L."/>
            <person name="Rohde M."/>
            <person name="Galperin M.Y."/>
            <person name="Jogler C."/>
        </authorList>
    </citation>
    <scope>NUCLEOTIDE SEQUENCE [LARGE SCALE GENOMIC DNA]</scope>
    <source>
        <strain evidence="2 3">ElP</strain>
    </source>
</reference>
<gene>
    <name evidence="2" type="ORF">ElP_52050</name>
</gene>
<protein>
    <submittedName>
        <fullName evidence="2">Uncharacterized protein</fullName>
    </submittedName>
</protein>
<evidence type="ECO:0000313" key="2">
    <source>
        <dbReference type="EMBL" id="QDV37270.1"/>
    </source>
</evidence>
<organism evidence="2 3">
    <name type="scientific">Tautonia plasticadhaerens</name>
    <dbReference type="NCBI Taxonomy" id="2527974"/>
    <lineage>
        <taxon>Bacteria</taxon>
        <taxon>Pseudomonadati</taxon>
        <taxon>Planctomycetota</taxon>
        <taxon>Planctomycetia</taxon>
        <taxon>Isosphaerales</taxon>
        <taxon>Isosphaeraceae</taxon>
        <taxon>Tautonia</taxon>
    </lineage>
</organism>
<dbReference type="AlphaFoldDB" id="A0A518H8V5"/>
<feature type="region of interest" description="Disordered" evidence="1">
    <location>
        <begin position="1"/>
        <end position="20"/>
    </location>
</feature>
<dbReference type="EMBL" id="CP036426">
    <property type="protein sequence ID" value="QDV37270.1"/>
    <property type="molecule type" value="Genomic_DNA"/>
</dbReference>
<evidence type="ECO:0000313" key="3">
    <source>
        <dbReference type="Proteomes" id="UP000317835"/>
    </source>
</evidence>
<sequence>MPGTFRSHERKGPDPSAEAQRVSIYLPAPALDLAEEQAMRAGVDTVQRYCEALLLRAIEEENARDRREEVEVRRGRLDGLLAIADDPDYLAEWTASLLDRPGGEVEGQGAGPVTGADVPEPGETLVERPAVEIVFRHAGLVGQDPEAFLPALRRGGPIGPEVGRELMQALIDLEAGHRGASTIDRTLAYALHKLAFEGQILTSEAWAGASVDEATVDVLRLVQEAVDRVLSGQDIRYYSAHDPSSPTPLPGH</sequence>
<keyword evidence="3" id="KW-1185">Reference proteome</keyword>
<dbReference type="OrthoDB" id="274746at2"/>
<accession>A0A518H8V5</accession>